<keyword evidence="5" id="KW-1185">Reference proteome</keyword>
<keyword evidence="2" id="KW-0378">Hydrolase</keyword>
<feature type="active site" evidence="2">
    <location>
        <position position="192"/>
    </location>
</feature>
<comment type="subunit">
    <text evidence="2">Forms a heterodimer with MurT.</text>
</comment>
<feature type="active site" description="Nucleophile" evidence="2">
    <location>
        <position position="94"/>
    </location>
</feature>
<keyword evidence="2" id="KW-0133">Cell shape</keyword>
<comment type="pathway">
    <text evidence="2">Cell wall biogenesis; peptidoglycan biosynthesis.</text>
</comment>
<dbReference type="HAMAP" id="MF_02213">
    <property type="entry name" value="Lipid_II_synth_GatD"/>
    <property type="match status" value="1"/>
</dbReference>
<evidence type="ECO:0000256" key="1">
    <source>
        <dbReference type="ARBA" id="ARBA00022962"/>
    </source>
</evidence>
<dbReference type="InterPro" id="IPR043702">
    <property type="entry name" value="Lipid_II_synth_GatD"/>
</dbReference>
<dbReference type="PANTHER" id="PTHR21343">
    <property type="entry name" value="DETHIOBIOTIN SYNTHETASE"/>
    <property type="match status" value="1"/>
</dbReference>
<dbReference type="SUPFAM" id="SSF52317">
    <property type="entry name" value="Class I glutamine amidotransferase-like"/>
    <property type="match status" value="1"/>
</dbReference>
<keyword evidence="2" id="KW-0573">Peptidoglycan synthesis</keyword>
<organism evidence="4 5">
    <name type="scientific">Actinocorallia longicatena</name>
    <dbReference type="NCBI Taxonomy" id="111803"/>
    <lineage>
        <taxon>Bacteria</taxon>
        <taxon>Bacillati</taxon>
        <taxon>Actinomycetota</taxon>
        <taxon>Actinomycetes</taxon>
        <taxon>Streptosporangiales</taxon>
        <taxon>Thermomonosporaceae</taxon>
        <taxon>Actinocorallia</taxon>
    </lineage>
</organism>
<gene>
    <name evidence="2" type="primary">gatD</name>
    <name evidence="4" type="ORF">GCM10010468_16400</name>
</gene>
<feature type="domain" description="CobB/CobQ-like glutamine amidotransferase" evidence="3">
    <location>
        <begin position="7"/>
        <end position="199"/>
    </location>
</feature>
<dbReference type="EMBL" id="BAAAUV010000003">
    <property type="protein sequence ID" value="GAA3202665.1"/>
    <property type="molecule type" value="Genomic_DNA"/>
</dbReference>
<comment type="catalytic activity">
    <reaction evidence="2">
        <text>beta-D-GlcNAc-(1-&gt;4)-Mur2Ac(oyl-L-Ala-gamma-D-Glu-L-Lys-D-Ala-D-Ala)-di-trans,octa-cis-undecaprenyl diphosphate + L-glutamine + ATP + H2O = beta-D-GlcNAc-(1-&gt;4)-Mur2Ac(oyl-L-Ala-D-isoglutaminyl-L-Lys-D-Ala-D-Ala)-di-trans,octa-cis-undecaprenyl diphosphate + L-glutamate + ADP + phosphate + H(+)</text>
        <dbReference type="Rhea" id="RHEA:57928"/>
        <dbReference type="ChEBI" id="CHEBI:15377"/>
        <dbReference type="ChEBI" id="CHEBI:15378"/>
        <dbReference type="ChEBI" id="CHEBI:29985"/>
        <dbReference type="ChEBI" id="CHEBI:30616"/>
        <dbReference type="ChEBI" id="CHEBI:43474"/>
        <dbReference type="ChEBI" id="CHEBI:58359"/>
        <dbReference type="ChEBI" id="CHEBI:60033"/>
        <dbReference type="ChEBI" id="CHEBI:62233"/>
        <dbReference type="ChEBI" id="CHEBI:456216"/>
        <dbReference type="EC" id="6.3.5.13"/>
    </reaction>
</comment>
<evidence type="ECO:0000256" key="2">
    <source>
        <dbReference type="HAMAP-Rule" id="MF_02213"/>
    </source>
</evidence>
<feature type="binding site" evidence="2">
    <location>
        <position position="128"/>
    </location>
    <ligand>
        <name>substrate</name>
    </ligand>
</feature>
<comment type="caution">
    <text evidence="4">The sequence shown here is derived from an EMBL/GenBank/DDBJ whole genome shotgun (WGS) entry which is preliminary data.</text>
</comment>
<dbReference type="CDD" id="cd01750">
    <property type="entry name" value="GATase1_CobQ"/>
    <property type="match status" value="1"/>
</dbReference>
<sequence length="239" mass="25644">MPSDIVKIVWIYPDLLSTYGDRGNCIVLERRAKLRGIPTRTVNVHSDEPIPVDGDIYLLGGGEDRPQILAAQRLRADGGLHRAVEFGAAVFAVCAGYQLLGHEFGGEEGQPVDGLGLLDIRSGRGEIRAVGEIVGEVDPALEIPMITGFENHQGVTHLGSGAIPLAKTLVGIGNGNGYEGAYSGHVMGTYMHGPALVRNPALADLLLTWALKRPLQRIDDTWSGKLRTERLKTVLPTPS</sequence>
<evidence type="ECO:0000313" key="5">
    <source>
        <dbReference type="Proteomes" id="UP001501237"/>
    </source>
</evidence>
<comment type="similarity">
    <text evidence="2">Belongs to the CobB/CobQ family. GatD subfamily.</text>
</comment>
<keyword evidence="2" id="KW-0961">Cell wall biogenesis/degradation</keyword>
<protein>
    <recommendedName>
        <fullName evidence="2">Lipid II isoglutaminyl synthase (glutamine-hydrolyzing) subunit GatD</fullName>
        <ecNumber evidence="2">6.3.5.13</ecNumber>
    </recommendedName>
    <alternativeName>
        <fullName evidence="2">Lipid II isoglutaminyl synthase glutaminase subunit</fullName>
        <ecNumber evidence="2">3.5.1.2</ecNumber>
    </alternativeName>
</protein>
<keyword evidence="2" id="KW-0436">Ligase</keyword>
<dbReference type="RefSeq" id="WP_344824119.1">
    <property type="nucleotide sequence ID" value="NZ_BAAAUV010000003.1"/>
</dbReference>
<evidence type="ECO:0000259" key="3">
    <source>
        <dbReference type="Pfam" id="PF07685"/>
    </source>
</evidence>
<name>A0ABP6Q406_9ACTN</name>
<evidence type="ECO:0000313" key="4">
    <source>
        <dbReference type="EMBL" id="GAA3202665.1"/>
    </source>
</evidence>
<comment type="function">
    <text evidence="2">The lipid II isoglutaminyl synthase complex catalyzes the formation of alpha-D-isoglutamine in the cell wall lipid II stem peptide. The GatD subunit catalyzes the hydrolysis of glutamine to glutamate and ammonia. The resulting ammonia molecule is channeled to the active site of MurT.</text>
</comment>
<proteinExistence type="inferred from homology"/>
<dbReference type="InterPro" id="IPR033949">
    <property type="entry name" value="CobQ_GATase1"/>
</dbReference>
<dbReference type="InterPro" id="IPR011698">
    <property type="entry name" value="GATase_3"/>
</dbReference>
<accession>A0ABP6Q406</accession>
<dbReference type="Pfam" id="PF07685">
    <property type="entry name" value="GATase_3"/>
    <property type="match status" value="1"/>
</dbReference>
<reference evidence="5" key="1">
    <citation type="journal article" date="2019" name="Int. J. Syst. Evol. Microbiol.">
        <title>The Global Catalogue of Microorganisms (GCM) 10K type strain sequencing project: providing services to taxonomists for standard genome sequencing and annotation.</title>
        <authorList>
            <consortium name="The Broad Institute Genomics Platform"/>
            <consortium name="The Broad Institute Genome Sequencing Center for Infectious Disease"/>
            <person name="Wu L."/>
            <person name="Ma J."/>
        </authorList>
    </citation>
    <scope>NUCLEOTIDE SEQUENCE [LARGE SCALE GENOMIC DNA]</scope>
    <source>
        <strain evidence="5">JCM 9377</strain>
    </source>
</reference>
<dbReference type="EC" id="6.3.5.13" evidence="2"/>
<keyword evidence="1 2" id="KW-0315">Glutamine amidotransferase</keyword>
<dbReference type="Gene3D" id="3.40.50.880">
    <property type="match status" value="1"/>
</dbReference>
<comment type="catalytic activity">
    <reaction evidence="2">
        <text>L-glutamine + H2O = L-glutamate + NH4(+)</text>
        <dbReference type="Rhea" id="RHEA:15889"/>
        <dbReference type="ChEBI" id="CHEBI:15377"/>
        <dbReference type="ChEBI" id="CHEBI:28938"/>
        <dbReference type="ChEBI" id="CHEBI:29985"/>
        <dbReference type="ChEBI" id="CHEBI:58359"/>
        <dbReference type="EC" id="3.5.1.2"/>
    </reaction>
</comment>
<dbReference type="PANTHER" id="PTHR21343:SF9">
    <property type="entry name" value="LIPID II ISOGLUTAMINYL SYNTHASE (GLUTAMINE-HYDROLYZING) SUBUNIT GATD"/>
    <property type="match status" value="1"/>
</dbReference>
<dbReference type="Proteomes" id="UP001501237">
    <property type="component" value="Unassembled WGS sequence"/>
</dbReference>
<dbReference type="PROSITE" id="PS51274">
    <property type="entry name" value="GATASE_COBBQ"/>
    <property type="match status" value="1"/>
</dbReference>
<dbReference type="EC" id="3.5.1.2" evidence="2"/>
<dbReference type="InterPro" id="IPR029062">
    <property type="entry name" value="Class_I_gatase-like"/>
</dbReference>